<dbReference type="Gene3D" id="1.10.530.10">
    <property type="match status" value="1"/>
</dbReference>
<feature type="region of interest" description="Disordered" evidence="1">
    <location>
        <begin position="2231"/>
        <end position="2257"/>
    </location>
</feature>
<reference evidence="3" key="1">
    <citation type="submission" date="2018-07" db="EMBL/GenBank/DDBJ databases">
        <authorList>
            <person name="Ashton P.M."/>
            <person name="Dallman T."/>
            <person name="Nair S."/>
            <person name="De Pinna E."/>
            <person name="Peters T."/>
            <person name="Grant K."/>
        </authorList>
    </citation>
    <scope>NUCLEOTIDE SEQUENCE</scope>
    <source>
        <strain evidence="3">368335</strain>
    </source>
</reference>
<gene>
    <name evidence="3" type="ORF">CB695_16530</name>
</gene>
<feature type="compositionally biased region" description="Low complexity" evidence="1">
    <location>
        <begin position="2236"/>
        <end position="2257"/>
    </location>
</feature>
<accession>A0A635R8M3</accession>
<feature type="region of interest" description="Disordered" evidence="1">
    <location>
        <begin position="1"/>
        <end position="39"/>
    </location>
</feature>
<feature type="region of interest" description="Disordered" evidence="1">
    <location>
        <begin position="2338"/>
        <end position="2377"/>
    </location>
</feature>
<feature type="compositionally biased region" description="Polar residues" evidence="1">
    <location>
        <begin position="2300"/>
        <end position="2311"/>
    </location>
</feature>
<feature type="compositionally biased region" description="Acidic residues" evidence="1">
    <location>
        <begin position="8"/>
        <end position="24"/>
    </location>
</feature>
<dbReference type="SUPFAM" id="SSF53955">
    <property type="entry name" value="Lysozyme-like"/>
    <property type="match status" value="1"/>
</dbReference>
<feature type="compositionally biased region" description="Polar residues" evidence="1">
    <location>
        <begin position="2341"/>
        <end position="2351"/>
    </location>
</feature>
<proteinExistence type="predicted"/>
<organism evidence="3">
    <name type="scientific">Salmonella enterica subsp. enterica serovar Chester</name>
    <dbReference type="NCBI Taxonomy" id="149386"/>
    <lineage>
        <taxon>Bacteria</taxon>
        <taxon>Pseudomonadati</taxon>
        <taxon>Pseudomonadota</taxon>
        <taxon>Gammaproteobacteria</taxon>
        <taxon>Enterobacterales</taxon>
        <taxon>Enterobacteriaceae</taxon>
        <taxon>Salmonella</taxon>
    </lineage>
</organism>
<protein>
    <submittedName>
        <fullName evidence="3">Lytic transglycosylase domain-containing protein</fullName>
    </submittedName>
</protein>
<evidence type="ECO:0000259" key="2">
    <source>
        <dbReference type="Pfam" id="PF01464"/>
    </source>
</evidence>
<feature type="region of interest" description="Disordered" evidence="1">
    <location>
        <begin position="2289"/>
        <end position="2311"/>
    </location>
</feature>
<sequence>MAKKGKDDFDEIDLDNMDDWDDFDEPPRQQDQSRNPVMDTFRAARKSALSTIWPENKRDQVILKGMPKPASDAYEGYKNVKAAGQDILAHTKDEIEKTSRVVKAQARQLGPTLKRYLPDSVTRKIDKWAKSDQYDYGNYDPKQALMDRELDSVFAGTPQTPEQQREVQEGMVEDRLRDTIKDMKSDALFQTVIGIAKDVNLTTSLSRGVMLNVQRKQLELQYRTLFALQDIAKLKQDEFSRNTPALEAIVKNTALPDYAKEEFSEVRWANVKRKAAEWMNPLRYADNFIDQIRENAKKKISNIFSDGRGILEQVLSMSQEDDFGMEDSSTLSPERRRTNSRGKVAGFAGSWLAKRFLQPQVERLQNWTRSELEKNPEVMKRLQLARYGFGNLSSISNSAIAGEIDGPLATVFRLMHEMGLVTPLRREGLALEERSAEALSAAAKFDRKAYLSITEVIPTLLTEINKSIRRGYGEHHDQVYDLTTRGMIDRKVVGNRVRKAVANDEQRKRLQQYINETVDFIDKDKTLDSKTRQALADYIESRASEGKAFDVGSLLKDPMHMYRYMNANAVEAIQGVLEARSAELVGGHHELSNEIAGKISAIQSTIRARQNTVDEASIIYGENALRDAGIFKYDAKNDRFDVDKDINDPYTLYNDLAMGKTRSGRSLTREQEIQRKLKNGSALGDYLRRLGVDASVTGDESTIDNVKGKGGRGGRGLSARQLAAVLYGEKSTNFVELLSERPDTNAGLEQQFDRIVDAIRNKSESNTVQEILKHVKNMDEEGILLASLGGGRDGADDASEDAGSTGNKRKRKRIVLGESGLFRRWAGVLWDTGTGAGRFAKNMFLRGKGRLQSLGSFIRGKFSGGPSDGPGVFERLKGLVTGTLSTGWNSAVAFGKGVLGVRDIYDEKGNVVLQGSRLEAGEYYQADPKTNKLVQLHTLDDIKLGRDIVDEAGNLILAAADLAAAGKLRFYKGGKLQALFQYISGKAGTAVNKAVNLPKKLIGLISPRAASIFEKAREWLNEIPEGSEKTRLQSMISRVTGMPARLWNNAKRGFEKFKELATDNPLTRWWQNRKEGGSGGGFSMFSWSNGRKTNHILIRIYKLLNRRLDGEPEDESWTEQLEKNVGSKSIKGMLNRVKDFRDGFKDYFQNFRDWRGRQRDRFSRFRQGVGDRLSRWGAAGKGWFDRFRGRFGETVDSFRDPRYDIATRYRAESRLAGRDDDVAEFYRQHLYARGKVSPTRVINAAKEDFETATDTAGRVINKGKQKAKSVGSALLERLNRMVNLQEMSWFNTMRDSAERAGAPDGLIRTMFSKFGQRNKPAANDEKRDYFQFFRRRRRSKEEEKAKKSAEQKGRKGGVMDFLKDLPLVGPIVSILGTVGSILGKVAKWGIFKPTGFLGKAAWNVGKFAVQRLAVPAVTAVASAASTVVAAVGWPAIVIGATAAGLGYWAYKCATRVKAQYLDYMRLAQYGFRDYDQWSSEDGMKARYLEDALKPYVSYTEGGEAQLRGLSSEDVKKLAEGFGVNLEERGEMLAFTAFMLQRFAPIYLRWISALKSMDNDIALADVGDPKKVSKADMVTLYNKMKMGKDSAEFRSLTDPRKVNQGWFSKAWDFVTFTPAEFLSGEEVVEAQERVWRSINMRTDDKRKQRSGMRDAVEGHKVASVAETSQVLANADAERNEKVAKVEGWEDGTEQVQIQVDWHSLPKKSDLEDLESVRWKTYGAVTINQTTRNLFTLLEKNVLKDIDVKNCTYKGNWKEAIAVISPDLIGGPKEERCKNWFYNRFLPAYMTYVVGLKRYIPQADPTELKVSGGFMYELALMIRGAYNMKGGIRQSVWEIPFNPLGEEANTDAGSVATELANLKELSKEPDLAVRNTLRSTPAAGKRAKWQKADRATRMYQTDEDAKDRFKGVVDWGTASNDGYLPNGGSSYGTPGDLSQVVGEMGISNYAKFSTGQSGIKLGDVKEGDYKTLAEKYPISKLGDGKSPNVEGVKAMIADVANTLGVPPAVAIAMAKAESDFKYGVKNPGASAAGLFQFIDKTWSGMMKGYSRRYGIPQVNQYDPWANTILGVQFIRDNIMQAQKDLGGVEPPPAVAYLYHFLGPGGGKKFLNAWRQNPNMPADKAEGITPQILRGNKGVFYEMRGKQIVRIRTVGEVINELNRRMGAVATNEIAANPASTKDMVKGLTPAVASSPAVAAGAANDPSISGATDNLPASNAARRDDALAEKGAMSADNVKAATSGGPAVPSPGGSSAGGDASMIGETVAAGARNEGLPEEDVEKVKEGAMQRVAATSKPAPAVTSDAQNGPTLSNGDPISVQQLAVAKESAGYLKEIVTILKQRPQPVQNTVSSKPTAPAGSASRQMSVEQPARQLNVRRAG</sequence>
<dbReference type="Pfam" id="PF01464">
    <property type="entry name" value="SLT"/>
    <property type="match status" value="1"/>
</dbReference>
<evidence type="ECO:0000256" key="1">
    <source>
        <dbReference type="SAM" id="MobiDB-lite"/>
    </source>
</evidence>
<comment type="caution">
    <text evidence="3">The sequence shown here is derived from an EMBL/GenBank/DDBJ whole genome shotgun (WGS) entry which is preliminary data.</text>
</comment>
<dbReference type="InterPro" id="IPR023346">
    <property type="entry name" value="Lysozyme-like_dom_sf"/>
</dbReference>
<name>A0A635R8M3_SALET</name>
<dbReference type="InterPro" id="IPR008258">
    <property type="entry name" value="Transglycosylase_SLT_dom_1"/>
</dbReference>
<feature type="region of interest" description="Disordered" evidence="1">
    <location>
        <begin position="789"/>
        <end position="809"/>
    </location>
</feature>
<evidence type="ECO:0000313" key="3">
    <source>
        <dbReference type="EMBL" id="EDH8303076.1"/>
    </source>
</evidence>
<feature type="domain" description="Transglycosylase SLT" evidence="2">
    <location>
        <begin position="1997"/>
        <end position="2082"/>
    </location>
</feature>
<dbReference type="EMBL" id="AAMIYH010000015">
    <property type="protein sequence ID" value="EDH8303076.1"/>
    <property type="molecule type" value="Genomic_DNA"/>
</dbReference>